<keyword evidence="2" id="KW-1185">Reference proteome</keyword>
<name>A0A1Y1WD70_9FUNG</name>
<dbReference type="GeneID" id="63807655"/>
<sequence>MPIHVVEDIDEYEELLDDNGKLAIFFTDNKSVKCREYGKLFIQLSHIYKDIKFLYVSQLVESTNYIFFENRIFSLPKLKIICDGEECNHYEETAKDNLEHEITALHEKAIEI</sequence>
<comment type="caution">
    <text evidence="1">The sequence shown here is derived from an EMBL/GenBank/DDBJ whole genome shotgun (WGS) entry which is preliminary data.</text>
</comment>
<accession>A0A1Y1WD70</accession>
<dbReference type="Gene3D" id="3.40.30.10">
    <property type="entry name" value="Glutaredoxin"/>
    <property type="match status" value="1"/>
</dbReference>
<evidence type="ECO:0000313" key="2">
    <source>
        <dbReference type="Proteomes" id="UP000193922"/>
    </source>
</evidence>
<organism evidence="1 2">
    <name type="scientific">Linderina pennispora</name>
    <dbReference type="NCBI Taxonomy" id="61395"/>
    <lineage>
        <taxon>Eukaryota</taxon>
        <taxon>Fungi</taxon>
        <taxon>Fungi incertae sedis</taxon>
        <taxon>Zoopagomycota</taxon>
        <taxon>Kickxellomycotina</taxon>
        <taxon>Kickxellomycetes</taxon>
        <taxon>Kickxellales</taxon>
        <taxon>Kickxellaceae</taxon>
        <taxon>Linderina</taxon>
    </lineage>
</organism>
<proteinExistence type="predicted"/>
<gene>
    <name evidence="1" type="ORF">DL89DRAFT_313416</name>
</gene>
<dbReference type="InterPro" id="IPR036249">
    <property type="entry name" value="Thioredoxin-like_sf"/>
</dbReference>
<dbReference type="AlphaFoldDB" id="A0A1Y1WD70"/>
<dbReference type="EMBL" id="MCFD01000004">
    <property type="protein sequence ID" value="ORX71288.1"/>
    <property type="molecule type" value="Genomic_DNA"/>
</dbReference>
<reference evidence="1 2" key="1">
    <citation type="submission" date="2016-07" db="EMBL/GenBank/DDBJ databases">
        <title>Pervasive Adenine N6-methylation of Active Genes in Fungi.</title>
        <authorList>
            <consortium name="DOE Joint Genome Institute"/>
            <person name="Mondo S.J."/>
            <person name="Dannebaum R.O."/>
            <person name="Kuo R.C."/>
            <person name="Labutti K."/>
            <person name="Haridas S."/>
            <person name="Kuo A."/>
            <person name="Salamov A."/>
            <person name="Ahrendt S.R."/>
            <person name="Lipzen A."/>
            <person name="Sullivan W."/>
            <person name="Andreopoulos W.B."/>
            <person name="Clum A."/>
            <person name="Lindquist E."/>
            <person name="Daum C."/>
            <person name="Ramamoorthy G.K."/>
            <person name="Gryganskyi A."/>
            <person name="Culley D."/>
            <person name="Magnuson J.K."/>
            <person name="James T.Y."/>
            <person name="O'Malley M.A."/>
            <person name="Stajich J.E."/>
            <person name="Spatafora J.W."/>
            <person name="Visel A."/>
            <person name="Grigoriev I.V."/>
        </authorList>
    </citation>
    <scope>NUCLEOTIDE SEQUENCE [LARGE SCALE GENOMIC DNA]</scope>
    <source>
        <strain evidence="1 2">ATCC 12442</strain>
    </source>
</reference>
<protein>
    <recommendedName>
        <fullName evidence="3">Thioredoxin domain-containing protein</fullName>
    </recommendedName>
</protein>
<dbReference type="Proteomes" id="UP000193922">
    <property type="component" value="Unassembled WGS sequence"/>
</dbReference>
<dbReference type="RefSeq" id="XP_040744803.1">
    <property type="nucleotide sequence ID" value="XM_040891007.1"/>
</dbReference>
<evidence type="ECO:0000313" key="1">
    <source>
        <dbReference type="EMBL" id="ORX71288.1"/>
    </source>
</evidence>
<evidence type="ECO:0008006" key="3">
    <source>
        <dbReference type="Google" id="ProtNLM"/>
    </source>
</evidence>
<dbReference type="SUPFAM" id="SSF52833">
    <property type="entry name" value="Thioredoxin-like"/>
    <property type="match status" value="1"/>
</dbReference>